<accession>A0A2U8VVD5</accession>
<name>A0A2U8VVD5_9HYPH</name>
<protein>
    <submittedName>
        <fullName evidence="1">Uncharacterized protein</fullName>
    </submittedName>
</protein>
<gene>
    <name evidence="1" type="ORF">DK427_19640</name>
</gene>
<evidence type="ECO:0000313" key="1">
    <source>
        <dbReference type="EMBL" id="AWN37665.1"/>
    </source>
</evidence>
<dbReference type="RefSeq" id="WP_109952731.1">
    <property type="nucleotide sequence ID" value="NZ_CP029551.1"/>
</dbReference>
<keyword evidence="2" id="KW-1185">Reference proteome</keyword>
<dbReference type="AlphaFoldDB" id="A0A2U8VVD5"/>
<sequence length="74" mass="8205">MAEIIRLQPGEEPPAGEKYILFEWMPSGKMQSLGALHGSVQRVPDGRFDAEVAKAPEMADFLGYQKVYVRGRPG</sequence>
<organism evidence="1 2">
    <name type="scientific">Methylobacterium radiodurans</name>
    <dbReference type="NCBI Taxonomy" id="2202828"/>
    <lineage>
        <taxon>Bacteria</taxon>
        <taxon>Pseudomonadati</taxon>
        <taxon>Pseudomonadota</taxon>
        <taxon>Alphaproteobacteria</taxon>
        <taxon>Hyphomicrobiales</taxon>
        <taxon>Methylobacteriaceae</taxon>
        <taxon>Methylobacterium</taxon>
    </lineage>
</organism>
<dbReference type="EMBL" id="CP029551">
    <property type="protein sequence ID" value="AWN37665.1"/>
    <property type="molecule type" value="Genomic_DNA"/>
</dbReference>
<proteinExistence type="predicted"/>
<dbReference type="Proteomes" id="UP000246058">
    <property type="component" value="Chromosome"/>
</dbReference>
<reference evidence="1 2" key="1">
    <citation type="submission" date="2018-05" db="EMBL/GenBank/DDBJ databases">
        <title>Complete Genome Sequence of Methylobacterium sp. 17Sr1-43.</title>
        <authorList>
            <person name="Srinivasan S."/>
        </authorList>
    </citation>
    <scope>NUCLEOTIDE SEQUENCE [LARGE SCALE GENOMIC DNA]</scope>
    <source>
        <strain evidence="1 2">17Sr1-43</strain>
    </source>
</reference>
<evidence type="ECO:0000313" key="2">
    <source>
        <dbReference type="Proteomes" id="UP000246058"/>
    </source>
</evidence>
<dbReference type="KEGG" id="meti:DK427_19640"/>